<evidence type="ECO:0000313" key="2">
    <source>
        <dbReference type="EMBL" id="MPM06440.1"/>
    </source>
</evidence>
<evidence type="ECO:0000259" key="1">
    <source>
        <dbReference type="Pfam" id="PF02350"/>
    </source>
</evidence>
<organism evidence="2">
    <name type="scientific">bioreactor metagenome</name>
    <dbReference type="NCBI Taxonomy" id="1076179"/>
    <lineage>
        <taxon>unclassified sequences</taxon>
        <taxon>metagenomes</taxon>
        <taxon>ecological metagenomes</taxon>
    </lineage>
</organism>
<protein>
    <recommendedName>
        <fullName evidence="1">UDP-N-acetylglucosamine 2-epimerase domain-containing protein</fullName>
    </recommendedName>
</protein>
<dbReference type="InterPro" id="IPR003331">
    <property type="entry name" value="UDP_GlcNAc_Epimerase_2_dom"/>
</dbReference>
<name>A0A644WRH7_9ZZZZ</name>
<dbReference type="SUPFAM" id="SSF53756">
    <property type="entry name" value="UDP-Glycosyltransferase/glycogen phosphorylase"/>
    <property type="match status" value="1"/>
</dbReference>
<proteinExistence type="predicted"/>
<dbReference type="AlphaFoldDB" id="A0A644WRH7"/>
<gene>
    <name evidence="2" type="ORF">SDC9_52741</name>
</gene>
<accession>A0A644WRH7</accession>
<sequence length="176" mass="19559">MTYHPETRSSLPVEEQIKRLLLALDRFPSATMVFTGANADTDGRIINEKMMEFCALAPQNRIFVQSLGRKRYWGMLSIADAVIGNSSSGIMEAPLFGVPVVNIGRRQEGRLHDDLVADCPCKMDGVEAAVRHALSRGRLADRRSKDFPAPAALMAEYLKTATLSPAKRFHDIPWTE</sequence>
<dbReference type="Pfam" id="PF02350">
    <property type="entry name" value="Epimerase_2"/>
    <property type="match status" value="1"/>
</dbReference>
<dbReference type="EMBL" id="VSSQ01001228">
    <property type="protein sequence ID" value="MPM06440.1"/>
    <property type="molecule type" value="Genomic_DNA"/>
</dbReference>
<comment type="caution">
    <text evidence="2">The sequence shown here is derived from an EMBL/GenBank/DDBJ whole genome shotgun (WGS) entry which is preliminary data.</text>
</comment>
<reference evidence="2" key="1">
    <citation type="submission" date="2019-08" db="EMBL/GenBank/DDBJ databases">
        <authorList>
            <person name="Kucharzyk K."/>
            <person name="Murdoch R.W."/>
            <person name="Higgins S."/>
            <person name="Loffler F."/>
        </authorList>
    </citation>
    <scope>NUCLEOTIDE SEQUENCE</scope>
</reference>
<dbReference type="Gene3D" id="3.40.50.2000">
    <property type="entry name" value="Glycogen Phosphorylase B"/>
    <property type="match status" value="1"/>
</dbReference>
<feature type="domain" description="UDP-N-acetylglucosamine 2-epimerase" evidence="1">
    <location>
        <begin position="1"/>
        <end position="139"/>
    </location>
</feature>